<dbReference type="PANTHER" id="PTHR43272">
    <property type="entry name" value="LONG-CHAIN-FATTY-ACID--COA LIGASE"/>
    <property type="match status" value="1"/>
</dbReference>
<keyword evidence="4" id="KW-0436">Ligase</keyword>
<evidence type="ECO:0000259" key="3">
    <source>
        <dbReference type="Pfam" id="PF00501"/>
    </source>
</evidence>
<accession>A0A9D1II58</accession>
<dbReference type="PROSITE" id="PS00455">
    <property type="entry name" value="AMP_BINDING"/>
    <property type="match status" value="1"/>
</dbReference>
<dbReference type="InterPro" id="IPR042099">
    <property type="entry name" value="ANL_N_sf"/>
</dbReference>
<gene>
    <name evidence="4" type="ORF">IAC56_05505</name>
</gene>
<keyword evidence="2" id="KW-0067">ATP-binding</keyword>
<dbReference type="PRINTS" id="PR00154">
    <property type="entry name" value="AMPBINDING"/>
</dbReference>
<evidence type="ECO:0000256" key="1">
    <source>
        <dbReference type="ARBA" id="ARBA00022741"/>
    </source>
</evidence>
<dbReference type="InterPro" id="IPR020845">
    <property type="entry name" value="AMP-binding_CS"/>
</dbReference>
<dbReference type="AlphaFoldDB" id="A0A9D1II58"/>
<dbReference type="CDD" id="cd05907">
    <property type="entry name" value="VL_LC_FACS_like"/>
    <property type="match status" value="1"/>
</dbReference>
<dbReference type="InterPro" id="IPR000873">
    <property type="entry name" value="AMP-dep_synth/lig_dom"/>
</dbReference>
<dbReference type="Pfam" id="PF00501">
    <property type="entry name" value="AMP-binding"/>
    <property type="match status" value="1"/>
</dbReference>
<dbReference type="PANTHER" id="PTHR43272:SF33">
    <property type="entry name" value="AMP-BINDING DOMAIN-CONTAINING PROTEIN-RELATED"/>
    <property type="match status" value="1"/>
</dbReference>
<dbReference type="GO" id="GO:0016020">
    <property type="term" value="C:membrane"/>
    <property type="evidence" value="ECO:0007669"/>
    <property type="project" value="TreeGrafter"/>
</dbReference>
<dbReference type="Pfam" id="PF23562">
    <property type="entry name" value="AMP-binding_C_3"/>
    <property type="match status" value="1"/>
</dbReference>
<proteinExistence type="predicted"/>
<name>A0A9D1II58_9BURK</name>
<comment type="caution">
    <text evidence="4">The sequence shown here is derived from an EMBL/GenBank/DDBJ whole genome shotgun (WGS) entry which is preliminary data.</text>
</comment>
<dbReference type="EMBL" id="DVMY01000085">
    <property type="protein sequence ID" value="HIU37712.1"/>
    <property type="molecule type" value="Genomic_DNA"/>
</dbReference>
<dbReference type="InterPro" id="IPR020459">
    <property type="entry name" value="AMP-binding"/>
</dbReference>
<dbReference type="SUPFAM" id="SSF56801">
    <property type="entry name" value="Acetyl-CoA synthetase-like"/>
    <property type="match status" value="1"/>
</dbReference>
<evidence type="ECO:0000313" key="4">
    <source>
        <dbReference type="EMBL" id="HIU37712.1"/>
    </source>
</evidence>
<organism evidence="4 5">
    <name type="scientific">Candidatus Aphodousia faecigallinarum</name>
    <dbReference type="NCBI Taxonomy" id="2840677"/>
    <lineage>
        <taxon>Bacteria</taxon>
        <taxon>Pseudomonadati</taxon>
        <taxon>Pseudomonadota</taxon>
        <taxon>Betaproteobacteria</taxon>
        <taxon>Burkholderiales</taxon>
        <taxon>Sutterellaceae</taxon>
        <taxon>Sutterellaceae incertae sedis</taxon>
        <taxon>Candidatus Aphodousia</taxon>
    </lineage>
</organism>
<dbReference type="Proteomes" id="UP000824083">
    <property type="component" value="Unassembled WGS sequence"/>
</dbReference>
<evidence type="ECO:0000256" key="2">
    <source>
        <dbReference type="ARBA" id="ARBA00022840"/>
    </source>
</evidence>
<sequence length="606" mass="67693">MRFQALSQLKTLDQFVPARAKIAPHTEALRQFDRRSNTWERVSYRDLNERVQQWRRAFAKMNLKRGDRVAILLPNGVDAVCCDQAVLANGYVPVPLHAIDTAGSSAFIIADSQATVLVTNRQSRWDAIYLTHTVMPNLRNVIFTEESSPQSRQDGVKHWDLESWLATGHGVTELPSPPDENDLAAIVYTSGTTGKPKGVMLTHKNVVSNVINTLKTVCPKPGDVFLSFLPVSHTFERMAGYYLALGMGCTIVYTRSIQQLAEDFRIVRPNVIISVPRIYERIFAKVQAKLARESSFVRFMFNWAVEVGWRRFSKKYGLPTQRGGATILDPVVWPILERLVSKTLLNQFGGQLRIAISGGAALNSKVAKAFCGLGLPIIQGYGMTESSPIIAGNSLTYNHPNTVGKPLPQTNVRLGADDEIQVKSPSVMKGYWNRPQATREVFTEDGWLKTGDVGEFDHEGYLKIVGRIKEIIVTSTGEKVPPADLELAIEIDPLFDQAFVIGENRPFISTIVVLNKEEWSKLASTLDLDPNDPESLLATVTRNAVLKRIKTAVKDFPQYALPRNVYLTLEPWTIENGLITPTLKLKRKALNEKFAPQIQTLYAGHR</sequence>
<protein>
    <submittedName>
        <fullName evidence="4">Long-chain fatty acid--CoA ligase</fullName>
    </submittedName>
</protein>
<feature type="domain" description="AMP-dependent synthetase/ligase" evidence="3">
    <location>
        <begin position="20"/>
        <end position="432"/>
    </location>
</feature>
<dbReference type="GO" id="GO:0005524">
    <property type="term" value="F:ATP binding"/>
    <property type="evidence" value="ECO:0007669"/>
    <property type="project" value="UniProtKB-KW"/>
</dbReference>
<dbReference type="GO" id="GO:0004467">
    <property type="term" value="F:long-chain fatty acid-CoA ligase activity"/>
    <property type="evidence" value="ECO:0007669"/>
    <property type="project" value="TreeGrafter"/>
</dbReference>
<reference evidence="4" key="2">
    <citation type="journal article" date="2021" name="PeerJ">
        <title>Extensive microbial diversity within the chicken gut microbiome revealed by metagenomics and culture.</title>
        <authorList>
            <person name="Gilroy R."/>
            <person name="Ravi A."/>
            <person name="Getino M."/>
            <person name="Pursley I."/>
            <person name="Horton D.L."/>
            <person name="Alikhan N.F."/>
            <person name="Baker D."/>
            <person name="Gharbi K."/>
            <person name="Hall N."/>
            <person name="Watson M."/>
            <person name="Adriaenssens E.M."/>
            <person name="Foster-Nyarko E."/>
            <person name="Jarju S."/>
            <person name="Secka A."/>
            <person name="Antonio M."/>
            <person name="Oren A."/>
            <person name="Chaudhuri R.R."/>
            <person name="La Ragione R."/>
            <person name="Hildebrand F."/>
            <person name="Pallen M.J."/>
        </authorList>
    </citation>
    <scope>NUCLEOTIDE SEQUENCE</scope>
    <source>
        <strain evidence="4">7463</strain>
    </source>
</reference>
<evidence type="ECO:0000313" key="5">
    <source>
        <dbReference type="Proteomes" id="UP000824083"/>
    </source>
</evidence>
<dbReference type="Gene3D" id="3.40.50.12780">
    <property type="entry name" value="N-terminal domain of ligase-like"/>
    <property type="match status" value="1"/>
</dbReference>
<reference evidence="4" key="1">
    <citation type="submission" date="2020-10" db="EMBL/GenBank/DDBJ databases">
        <authorList>
            <person name="Gilroy R."/>
        </authorList>
    </citation>
    <scope>NUCLEOTIDE SEQUENCE</scope>
    <source>
        <strain evidence="4">7463</strain>
    </source>
</reference>
<keyword evidence="1" id="KW-0547">Nucleotide-binding</keyword>